<protein>
    <recommendedName>
        <fullName evidence="4">Lipocalin-like protein</fullName>
    </recommendedName>
</protein>
<accession>A0A3L9YW63</accession>
<reference evidence="2 3" key="1">
    <citation type="submission" date="2018-10" db="EMBL/GenBank/DDBJ databases">
        <title>Genomic Encyclopedia of Archaeal and Bacterial Type Strains, Phase II (KMG-II): from individual species to whole genera.</title>
        <authorList>
            <person name="Goeker M."/>
        </authorList>
    </citation>
    <scope>NUCLEOTIDE SEQUENCE [LARGE SCALE GENOMIC DNA]</scope>
    <source>
        <strain evidence="2 3">DSM 23424</strain>
    </source>
</reference>
<dbReference type="RefSeq" id="WP_121907186.1">
    <property type="nucleotide sequence ID" value="NZ_REFC01000012.1"/>
</dbReference>
<proteinExistence type="predicted"/>
<feature type="signal peptide" evidence="1">
    <location>
        <begin position="1"/>
        <end position="17"/>
    </location>
</feature>
<name>A0A3L9YW63_9FLAO</name>
<dbReference type="Proteomes" id="UP000271339">
    <property type="component" value="Unassembled WGS sequence"/>
</dbReference>
<evidence type="ECO:0000256" key="1">
    <source>
        <dbReference type="SAM" id="SignalP"/>
    </source>
</evidence>
<evidence type="ECO:0008006" key="4">
    <source>
        <dbReference type="Google" id="ProtNLM"/>
    </source>
</evidence>
<sequence>MKTLKLIVLVVTISLFASCKSDDNGNNDANQFANIVTDIQGNWEITLFSEDDVDQTSNFQSMEFEFKADGTVVASNDLLSEVGTWSYQETSSNSSDEKLQLQFPVGGLFEELTDDWHITSASTTSIVLFDISGNGTTDLLTFASLQ</sequence>
<dbReference type="EMBL" id="REFC01000012">
    <property type="protein sequence ID" value="RMA64753.1"/>
    <property type="molecule type" value="Genomic_DNA"/>
</dbReference>
<keyword evidence="3" id="KW-1185">Reference proteome</keyword>
<dbReference type="OrthoDB" id="826659at2"/>
<evidence type="ECO:0000313" key="3">
    <source>
        <dbReference type="Proteomes" id="UP000271339"/>
    </source>
</evidence>
<feature type="chain" id="PRO_5018231662" description="Lipocalin-like protein" evidence="1">
    <location>
        <begin position="18"/>
        <end position="146"/>
    </location>
</feature>
<evidence type="ECO:0000313" key="2">
    <source>
        <dbReference type="EMBL" id="RMA64753.1"/>
    </source>
</evidence>
<gene>
    <name evidence="2" type="ORF">BXY75_1634</name>
</gene>
<dbReference type="PROSITE" id="PS51257">
    <property type="entry name" value="PROKAR_LIPOPROTEIN"/>
    <property type="match status" value="1"/>
</dbReference>
<comment type="caution">
    <text evidence="2">The sequence shown here is derived from an EMBL/GenBank/DDBJ whole genome shotgun (WGS) entry which is preliminary data.</text>
</comment>
<keyword evidence="1" id="KW-0732">Signal</keyword>
<organism evidence="2 3">
    <name type="scientific">Ulvibacter antarcticus</name>
    <dbReference type="NCBI Taxonomy" id="442714"/>
    <lineage>
        <taxon>Bacteria</taxon>
        <taxon>Pseudomonadati</taxon>
        <taxon>Bacteroidota</taxon>
        <taxon>Flavobacteriia</taxon>
        <taxon>Flavobacteriales</taxon>
        <taxon>Flavobacteriaceae</taxon>
        <taxon>Ulvibacter</taxon>
    </lineage>
</organism>
<dbReference type="AlphaFoldDB" id="A0A3L9YW63"/>